<evidence type="ECO:0000256" key="4">
    <source>
        <dbReference type="ARBA" id="ARBA00022692"/>
    </source>
</evidence>
<dbReference type="Gene3D" id="1.20.1510.10">
    <property type="entry name" value="Cation efflux protein transmembrane domain"/>
    <property type="match status" value="1"/>
</dbReference>
<dbReference type="Gene3D" id="3.30.70.1350">
    <property type="entry name" value="Cation efflux protein, cytoplasmic domain"/>
    <property type="match status" value="1"/>
</dbReference>
<evidence type="ECO:0000256" key="6">
    <source>
        <dbReference type="ARBA" id="ARBA00023136"/>
    </source>
</evidence>
<dbReference type="GO" id="GO:0016020">
    <property type="term" value="C:membrane"/>
    <property type="evidence" value="ECO:0007669"/>
    <property type="project" value="UniProtKB-SubCell"/>
</dbReference>
<keyword evidence="11" id="KW-1185">Reference proteome</keyword>
<dbReference type="InterPro" id="IPR058533">
    <property type="entry name" value="Cation_efflux_TM"/>
</dbReference>
<evidence type="ECO:0000256" key="7">
    <source>
        <dbReference type="SAM" id="Phobius"/>
    </source>
</evidence>
<reference evidence="10 11" key="1">
    <citation type="submission" date="2020-07" db="EMBL/GenBank/DDBJ databases">
        <authorList>
            <person name="Feng H."/>
        </authorList>
    </citation>
    <scope>NUCLEOTIDE SEQUENCE [LARGE SCALE GENOMIC DNA]</scope>
    <source>
        <strain evidence="11">s-10</strain>
    </source>
</reference>
<evidence type="ECO:0000256" key="2">
    <source>
        <dbReference type="ARBA" id="ARBA00008114"/>
    </source>
</evidence>
<dbReference type="EMBL" id="JACEIQ010000016">
    <property type="protein sequence ID" value="MBA4495589.1"/>
    <property type="molecule type" value="Genomic_DNA"/>
</dbReference>
<dbReference type="FunFam" id="1.20.1510.10:FF:000006">
    <property type="entry name" value="Divalent cation efflux transporter"/>
    <property type="match status" value="1"/>
</dbReference>
<dbReference type="InterPro" id="IPR027469">
    <property type="entry name" value="Cation_efflux_TMD_sf"/>
</dbReference>
<dbReference type="SUPFAM" id="SSF161111">
    <property type="entry name" value="Cation efflux protein transmembrane domain-like"/>
    <property type="match status" value="1"/>
</dbReference>
<dbReference type="InterPro" id="IPR036837">
    <property type="entry name" value="Cation_efflux_CTD_sf"/>
</dbReference>
<comment type="caution">
    <text evidence="10">The sequence shown here is derived from an EMBL/GenBank/DDBJ whole genome shotgun (WGS) entry which is preliminary data.</text>
</comment>
<feature type="transmembrane region" description="Helical" evidence="7">
    <location>
        <begin position="184"/>
        <end position="201"/>
    </location>
</feature>
<feature type="domain" description="Cation efflux protein cytoplasmic" evidence="9">
    <location>
        <begin position="215"/>
        <end position="288"/>
    </location>
</feature>
<dbReference type="AlphaFoldDB" id="A0A7W2A9T7"/>
<keyword evidence="4 7" id="KW-0812">Transmembrane</keyword>
<name>A0A7W2A9T7_9BACL</name>
<evidence type="ECO:0000313" key="11">
    <source>
        <dbReference type="Proteomes" id="UP000535491"/>
    </source>
</evidence>
<proteinExistence type="inferred from homology"/>
<dbReference type="SUPFAM" id="SSF160240">
    <property type="entry name" value="Cation efflux protein cytoplasmic domain-like"/>
    <property type="match status" value="1"/>
</dbReference>
<sequence length="299" mass="32401">MVKLPRPKQDGAQKGAWLSIISYAILSLIKCWTGVAAHSQVVFADGLNNLSDILLSVAILIGLKVAVQPADQNHPFGHSKAETVATLIAASFMVLVSLNIWLDAAQTLWKGGEKTIHPIALYVSLGSAFIMYMVSLINFRLSRKTESQALEASAHDNRSDALVSLGAAVGIFAADRGFAWIDPVAAFVVGILILRTGWGIGRPAIDSLMDGFDQNKLSGIEEQVLNIDGIRQVKELRARNHGPYVFVEVTVGVDEHLSVGESHSLTEKIEQRLIGYENIEHVHVHVEPKSLTPVGCTPD</sequence>
<evidence type="ECO:0000313" key="10">
    <source>
        <dbReference type="EMBL" id="MBA4495589.1"/>
    </source>
</evidence>
<keyword evidence="5 7" id="KW-1133">Transmembrane helix</keyword>
<accession>A0A7W2A9T7</accession>
<feature type="transmembrane region" description="Helical" evidence="7">
    <location>
        <begin position="83"/>
        <end position="102"/>
    </location>
</feature>
<feature type="transmembrane region" description="Helical" evidence="7">
    <location>
        <begin position="53"/>
        <end position="71"/>
    </location>
</feature>
<dbReference type="InterPro" id="IPR002524">
    <property type="entry name" value="Cation_efflux"/>
</dbReference>
<dbReference type="RefSeq" id="WP_181753187.1">
    <property type="nucleotide sequence ID" value="NZ_JACEIQ010000016.1"/>
</dbReference>
<evidence type="ECO:0000256" key="5">
    <source>
        <dbReference type="ARBA" id="ARBA00022989"/>
    </source>
</evidence>
<dbReference type="Pfam" id="PF01545">
    <property type="entry name" value="Cation_efflux"/>
    <property type="match status" value="1"/>
</dbReference>
<dbReference type="InterPro" id="IPR050291">
    <property type="entry name" value="CDF_Transporter"/>
</dbReference>
<dbReference type="GO" id="GO:0008324">
    <property type="term" value="F:monoatomic cation transmembrane transporter activity"/>
    <property type="evidence" value="ECO:0007669"/>
    <property type="project" value="InterPro"/>
</dbReference>
<organism evidence="10 11">
    <name type="scientific">Paenactinomyces guangxiensis</name>
    <dbReference type="NCBI Taxonomy" id="1490290"/>
    <lineage>
        <taxon>Bacteria</taxon>
        <taxon>Bacillati</taxon>
        <taxon>Bacillota</taxon>
        <taxon>Bacilli</taxon>
        <taxon>Bacillales</taxon>
        <taxon>Thermoactinomycetaceae</taxon>
        <taxon>Paenactinomyces</taxon>
    </lineage>
</organism>
<protein>
    <submittedName>
        <fullName evidence="10">Cation transporter</fullName>
    </submittedName>
</protein>
<feature type="transmembrane region" description="Helical" evidence="7">
    <location>
        <begin position="20"/>
        <end position="41"/>
    </location>
</feature>
<dbReference type="Proteomes" id="UP000535491">
    <property type="component" value="Unassembled WGS sequence"/>
</dbReference>
<dbReference type="NCBIfam" id="TIGR01297">
    <property type="entry name" value="CDF"/>
    <property type="match status" value="1"/>
</dbReference>
<dbReference type="PANTHER" id="PTHR43840">
    <property type="entry name" value="MITOCHONDRIAL METAL TRANSPORTER 1-RELATED"/>
    <property type="match status" value="1"/>
</dbReference>
<keyword evidence="3" id="KW-0813">Transport</keyword>
<evidence type="ECO:0000256" key="1">
    <source>
        <dbReference type="ARBA" id="ARBA00004141"/>
    </source>
</evidence>
<dbReference type="Pfam" id="PF16916">
    <property type="entry name" value="ZT_dimer"/>
    <property type="match status" value="1"/>
</dbReference>
<feature type="domain" description="Cation efflux protein transmembrane" evidence="8">
    <location>
        <begin position="17"/>
        <end position="209"/>
    </location>
</feature>
<evidence type="ECO:0000256" key="3">
    <source>
        <dbReference type="ARBA" id="ARBA00022448"/>
    </source>
</evidence>
<gene>
    <name evidence="10" type="ORF">H1191_14920</name>
</gene>
<evidence type="ECO:0000259" key="8">
    <source>
        <dbReference type="Pfam" id="PF01545"/>
    </source>
</evidence>
<comment type="subcellular location">
    <subcellularLocation>
        <location evidence="1">Membrane</location>
        <topology evidence="1">Multi-pass membrane protein</topology>
    </subcellularLocation>
</comment>
<dbReference type="PANTHER" id="PTHR43840:SF50">
    <property type="entry name" value="MANGANESE EFFLUX SYSTEM PROTEIN MNES"/>
    <property type="match status" value="1"/>
</dbReference>
<dbReference type="InterPro" id="IPR027470">
    <property type="entry name" value="Cation_efflux_CTD"/>
</dbReference>
<evidence type="ECO:0000259" key="9">
    <source>
        <dbReference type="Pfam" id="PF16916"/>
    </source>
</evidence>
<keyword evidence="6 7" id="KW-0472">Membrane</keyword>
<feature type="transmembrane region" description="Helical" evidence="7">
    <location>
        <begin position="122"/>
        <end position="141"/>
    </location>
</feature>
<comment type="similarity">
    <text evidence="2">Belongs to the cation diffusion facilitator (CDF) transporter (TC 2.A.4) family.</text>
</comment>